<dbReference type="SUPFAM" id="SSF51735">
    <property type="entry name" value="NAD(P)-binding Rossmann-fold domains"/>
    <property type="match status" value="2"/>
</dbReference>
<dbReference type="InterPro" id="IPR036291">
    <property type="entry name" value="NAD(P)-bd_dom_sf"/>
</dbReference>
<comment type="similarity">
    <text evidence="1">Belongs to the polysaccharide synthase family.</text>
</comment>
<dbReference type="PANTHER" id="PTHR43318:SF1">
    <property type="entry name" value="POLYSACCHARIDE BIOSYNTHESIS PROTEIN EPSC-RELATED"/>
    <property type="match status" value="1"/>
</dbReference>
<keyword evidence="2" id="KW-0472">Membrane</keyword>
<feature type="transmembrane region" description="Helical" evidence="2">
    <location>
        <begin position="99"/>
        <end position="120"/>
    </location>
</feature>
<dbReference type="CDD" id="cd05237">
    <property type="entry name" value="UDP_invert_4-6DH_SDR_e"/>
    <property type="match status" value="1"/>
</dbReference>
<dbReference type="Pfam" id="PF02719">
    <property type="entry name" value="Polysacc_synt_2"/>
    <property type="match status" value="1"/>
</dbReference>
<proteinExistence type="inferred from homology"/>
<sequence length="627" mass="69976">MQIYRKGGSMILNKDIAGYVIDIVERLNRGQKQFFWAISDLISFIVAIVVSYVLFYTLINPNPFDYIVYVGLTFAIYQVLTHLMGLAASMSRYNSLDEFMKLFSTIAISSVVGYGISYVFLPQFSVRFLVLFILLSTFLVFAPRLIWQLLYSQRDRGQEVATSRRIFLIGAGDGGAAFMNSYQPQTSDLDIVGILDNDLNKKGQQLSGVPVLGRYDDLASLAKEYDIDEVIVAIPSLEPREYERILEMCNEAGLTVYKMPKVEDVIQGAGPQRNGIKKIDIVDLLGRKEIRLDESCLDQELSHKTILVTGAGGSIGSEICRQVSRFKPKRVILLGHGENSIYLIYHELIKSHPEIEYVPVIADIQDYPRLLQVFQDYQPAIVYHAAAHKHVPMMERNPKEALKNNIHGTYNVAKAVDQAGVPKMVMISTDKAVNPPNVMGATKRVAELIVTGFNKTSQSTYCAVRFGNVLGSRGSVIPVFERQIAAGGPLTVTDFRMTRYFMTIPEASRLVIHAGAYARDGEVFILDMGEPVKIYDLAKKMVLLSGHTEKEIPIVEVGIRPGEKLYEELLVASEFVDNQVHDQIFVGKVNTMPLATIEAKMAEFDNLEGDVLKEAIIGFANQTTQAD</sequence>
<feature type="domain" description="Polysaccharide biosynthesis protein CapD-like" evidence="3">
    <location>
        <begin position="306"/>
        <end position="587"/>
    </location>
</feature>
<evidence type="ECO:0000313" key="5">
    <source>
        <dbReference type="Proteomes" id="UP000019050"/>
    </source>
</evidence>
<dbReference type="EMBL" id="ACIN03000004">
    <property type="protein sequence ID" value="ESK65899.1"/>
    <property type="molecule type" value="Genomic_DNA"/>
</dbReference>
<feature type="transmembrane region" description="Helical" evidence="2">
    <location>
        <begin position="126"/>
        <end position="147"/>
    </location>
</feature>
<accession>W1Q695</accession>
<organism evidence="4 5">
    <name type="scientific">Abiotrophia defectiva ATCC 49176</name>
    <dbReference type="NCBI Taxonomy" id="592010"/>
    <lineage>
        <taxon>Bacteria</taxon>
        <taxon>Bacillati</taxon>
        <taxon>Bacillota</taxon>
        <taxon>Bacilli</taxon>
        <taxon>Lactobacillales</taxon>
        <taxon>Aerococcaceae</taxon>
        <taxon>Abiotrophia</taxon>
    </lineage>
</organism>
<dbReference type="AlphaFoldDB" id="W1Q695"/>
<gene>
    <name evidence="4" type="ORF">GCWU000182_000633</name>
</gene>
<evidence type="ECO:0000259" key="3">
    <source>
        <dbReference type="Pfam" id="PF02719"/>
    </source>
</evidence>
<feature type="transmembrane region" description="Helical" evidence="2">
    <location>
        <begin position="66"/>
        <end position="87"/>
    </location>
</feature>
<dbReference type="Proteomes" id="UP000019050">
    <property type="component" value="Unassembled WGS sequence"/>
</dbReference>
<dbReference type="STRING" id="592010.GCWU000182_000633"/>
<evidence type="ECO:0000256" key="2">
    <source>
        <dbReference type="SAM" id="Phobius"/>
    </source>
</evidence>
<dbReference type="PANTHER" id="PTHR43318">
    <property type="entry name" value="UDP-N-ACETYLGLUCOSAMINE 4,6-DEHYDRATASE"/>
    <property type="match status" value="1"/>
</dbReference>
<evidence type="ECO:0000256" key="1">
    <source>
        <dbReference type="ARBA" id="ARBA00007430"/>
    </source>
</evidence>
<reference evidence="4" key="1">
    <citation type="submission" date="2013-06" db="EMBL/GenBank/DDBJ databases">
        <authorList>
            <person name="Weinstock G."/>
            <person name="Sodergren E."/>
            <person name="Clifton S."/>
            <person name="Fulton L."/>
            <person name="Fulton B."/>
            <person name="Courtney L."/>
            <person name="Fronick C."/>
            <person name="Harrison M."/>
            <person name="Strong C."/>
            <person name="Farmer C."/>
            <person name="Delahaunty K."/>
            <person name="Markovic C."/>
            <person name="Hall O."/>
            <person name="Minx P."/>
            <person name="Tomlinson C."/>
            <person name="Mitreva M."/>
            <person name="Nelson J."/>
            <person name="Hou S."/>
            <person name="Wollam A."/>
            <person name="Pepin K.H."/>
            <person name="Johnson M."/>
            <person name="Bhonagiri V."/>
            <person name="Nash W.E."/>
            <person name="Warren W."/>
            <person name="Chinwalla A."/>
            <person name="Mardis E.R."/>
            <person name="Wilson R.K."/>
        </authorList>
    </citation>
    <scope>NUCLEOTIDE SEQUENCE [LARGE SCALE GENOMIC DNA]</scope>
    <source>
        <strain evidence="4">ATCC 49176</strain>
    </source>
</reference>
<comment type="caution">
    <text evidence="4">The sequence shown here is derived from an EMBL/GenBank/DDBJ whole genome shotgun (WGS) entry which is preliminary data.</text>
</comment>
<keyword evidence="2" id="KW-0812">Transmembrane</keyword>
<name>W1Q695_ABIDE</name>
<protein>
    <submittedName>
        <fullName evidence="4">Epimerase/dehydratase WbiI</fullName>
    </submittedName>
</protein>
<evidence type="ECO:0000313" key="4">
    <source>
        <dbReference type="EMBL" id="ESK65899.1"/>
    </source>
</evidence>
<dbReference type="Gene3D" id="3.40.50.720">
    <property type="entry name" value="NAD(P)-binding Rossmann-like Domain"/>
    <property type="match status" value="2"/>
</dbReference>
<feature type="transmembrane region" description="Helical" evidence="2">
    <location>
        <begin position="34"/>
        <end position="54"/>
    </location>
</feature>
<keyword evidence="2" id="KW-1133">Transmembrane helix</keyword>
<dbReference type="HOGENOM" id="CLU_013560_5_2_9"/>
<keyword evidence="5" id="KW-1185">Reference proteome</keyword>
<dbReference type="eggNOG" id="COG1086">
    <property type="taxonomic scope" value="Bacteria"/>
</dbReference>
<dbReference type="InterPro" id="IPR003869">
    <property type="entry name" value="Polysac_CapD-like"/>
</dbReference>
<dbReference type="InterPro" id="IPR051203">
    <property type="entry name" value="Polysaccharide_Synthase-Rel"/>
</dbReference>
<dbReference type="Pfam" id="PF13727">
    <property type="entry name" value="CoA_binding_3"/>
    <property type="match status" value="1"/>
</dbReference>